<comment type="subcellular location">
    <subcellularLocation>
        <location evidence="1 12">Cell outer membrane</location>
        <topology evidence="1 12">Multi-pass membrane protein</topology>
    </subcellularLocation>
</comment>
<dbReference type="SMART" id="SM00965">
    <property type="entry name" value="STN"/>
    <property type="match status" value="1"/>
</dbReference>
<keyword evidence="3 12" id="KW-1134">Transmembrane beta strand</keyword>
<dbReference type="InterPro" id="IPR008969">
    <property type="entry name" value="CarboxyPept-like_regulatory"/>
</dbReference>
<dbReference type="Gene3D" id="2.170.130.10">
    <property type="entry name" value="TonB-dependent receptor, plug domain"/>
    <property type="match status" value="1"/>
</dbReference>
<dbReference type="Pfam" id="PF00593">
    <property type="entry name" value="TonB_dep_Rec_b-barrel"/>
    <property type="match status" value="1"/>
</dbReference>
<protein>
    <submittedName>
        <fullName evidence="15">SusC/RagA family TonB-linked outer membrane protein</fullName>
    </submittedName>
</protein>
<evidence type="ECO:0000256" key="9">
    <source>
        <dbReference type="ARBA" id="ARBA00023136"/>
    </source>
</evidence>
<keyword evidence="6" id="KW-0732">Signal</keyword>
<keyword evidence="9 12" id="KW-0472">Membrane</keyword>
<dbReference type="GO" id="GO:0044718">
    <property type="term" value="P:siderophore transmembrane transport"/>
    <property type="evidence" value="ECO:0007669"/>
    <property type="project" value="TreeGrafter"/>
</dbReference>
<dbReference type="GO" id="GO:0015344">
    <property type="term" value="F:siderophore uptake transmembrane transporter activity"/>
    <property type="evidence" value="ECO:0007669"/>
    <property type="project" value="TreeGrafter"/>
</dbReference>
<comment type="caution">
    <text evidence="15">The sequence shown here is derived from an EMBL/GenBank/DDBJ whole genome shotgun (WGS) entry which is preliminary data.</text>
</comment>
<dbReference type="PANTHER" id="PTHR30069:SF29">
    <property type="entry name" value="HEMOGLOBIN AND HEMOGLOBIN-HAPTOGLOBIN-BINDING PROTEIN 1-RELATED"/>
    <property type="match status" value="1"/>
</dbReference>
<dbReference type="Gene3D" id="2.60.40.1120">
    <property type="entry name" value="Carboxypeptidase-like, regulatory domain"/>
    <property type="match status" value="1"/>
</dbReference>
<dbReference type="InterPro" id="IPR012910">
    <property type="entry name" value="Plug_dom"/>
</dbReference>
<dbReference type="InterPro" id="IPR011662">
    <property type="entry name" value="Secretin/TonB_short_N"/>
</dbReference>
<dbReference type="InterPro" id="IPR039426">
    <property type="entry name" value="TonB-dep_rcpt-like"/>
</dbReference>
<proteinExistence type="inferred from homology"/>
<dbReference type="FunFam" id="2.60.40.1120:FF:000003">
    <property type="entry name" value="Outer membrane protein Omp121"/>
    <property type="match status" value="1"/>
</dbReference>
<organism evidence="15 16">
    <name type="scientific">Membranihabitans marinus</name>
    <dbReference type="NCBI Taxonomy" id="1227546"/>
    <lineage>
        <taxon>Bacteria</taxon>
        <taxon>Pseudomonadati</taxon>
        <taxon>Bacteroidota</taxon>
        <taxon>Saprospiria</taxon>
        <taxon>Saprospirales</taxon>
        <taxon>Saprospiraceae</taxon>
        <taxon>Membranihabitans</taxon>
    </lineage>
</organism>
<dbReference type="SUPFAM" id="SSF56935">
    <property type="entry name" value="Porins"/>
    <property type="match status" value="1"/>
</dbReference>
<reference evidence="15" key="1">
    <citation type="submission" date="2021-06" db="EMBL/GenBank/DDBJ databases">
        <title>44 bacteria genomes isolated from Dapeng, Shenzhen.</title>
        <authorList>
            <person name="Zheng W."/>
            <person name="Yu S."/>
            <person name="Huang Y."/>
        </authorList>
    </citation>
    <scope>NUCLEOTIDE SEQUENCE</scope>
    <source>
        <strain evidence="15">DP5N28-2</strain>
    </source>
</reference>
<evidence type="ECO:0000256" key="2">
    <source>
        <dbReference type="ARBA" id="ARBA00022448"/>
    </source>
</evidence>
<evidence type="ECO:0000256" key="1">
    <source>
        <dbReference type="ARBA" id="ARBA00004571"/>
    </source>
</evidence>
<keyword evidence="11 12" id="KW-0998">Cell outer membrane</keyword>
<keyword evidence="2 12" id="KW-0813">Transport</keyword>
<evidence type="ECO:0000313" key="15">
    <source>
        <dbReference type="EMBL" id="MBY5959157.1"/>
    </source>
</evidence>
<dbReference type="Pfam" id="PF07715">
    <property type="entry name" value="Plug"/>
    <property type="match status" value="1"/>
</dbReference>
<keyword evidence="16" id="KW-1185">Reference proteome</keyword>
<dbReference type="SUPFAM" id="SSF49464">
    <property type="entry name" value="Carboxypeptidase regulatory domain-like"/>
    <property type="match status" value="1"/>
</dbReference>
<evidence type="ECO:0000256" key="13">
    <source>
        <dbReference type="RuleBase" id="RU003357"/>
    </source>
</evidence>
<dbReference type="Gene3D" id="2.40.170.20">
    <property type="entry name" value="TonB-dependent receptor, beta-barrel domain"/>
    <property type="match status" value="1"/>
</dbReference>
<dbReference type="GO" id="GO:0009279">
    <property type="term" value="C:cell outer membrane"/>
    <property type="evidence" value="ECO:0007669"/>
    <property type="project" value="UniProtKB-SubCell"/>
</dbReference>
<dbReference type="PROSITE" id="PS52016">
    <property type="entry name" value="TONB_DEPENDENT_REC_3"/>
    <property type="match status" value="1"/>
</dbReference>
<evidence type="ECO:0000256" key="3">
    <source>
        <dbReference type="ARBA" id="ARBA00022452"/>
    </source>
</evidence>
<evidence type="ECO:0000259" key="14">
    <source>
        <dbReference type="SMART" id="SM00965"/>
    </source>
</evidence>
<sequence length="1196" mass="132657">MMRINYLFTLMIGLLFGSGLHSQEELAYVSNTANRVSTISDAKPLTVVLRELEDRYDIHILTQSSLVSDKIISHRIDHDQTADEALGALLDKTGLQFRKIGGTNYVLEQGEIREVKIPALVTEVLLSEKPEVLVTATGMVTDEEGEPLIGVNVQVKGAAKGTSTDFDGKFELTGLAEDAILVFSYIGYQTQEVAAGAGNLGTVVLFADAQTLDEVVVTALGIKRAERSLGYSVGKVDGKDMNETTQGNFLSVLSGKVSGVQISQMDGLPGASMNIVIRGTTSLNNDNQPLFVIDGVPVNNYLNNIYKGADMGNPISDINQSDIANISILKGASAAALYGSRAGNGVVLITTKSGAGRDKGLGVSYNTSYVWDQPYNYVDVQTKFASGKTGTHVLEEGQNENWGPMMDVGDKYVQWNSDGVAVPLVSYPNRFKDFFQTGTNFTNNVAIDGNYDKGNFRLSFGNVNSGGIVPNTDYNRTSFNLNSQYRVNDRFRVTANMGITGSGSGSRPNIDGGRDSPVRSLYEMGANINIMDLRDYWEPGLEGIQQRKYKYKQNNAWFLAYENTIGFTRDRVVSKFQLDYDLTPDLSIMARYTRDGYTQENESKKAFSTYGLFNGGYNLLSTNRKENNMDVILSFEKQLNDDFNFNALAGFNRLDQFTRRIQNNAEEMVIPQLYTISNGVPGTVTYQSQIYEKYLYGAYGMASLGYRDMIYLELTARNDWSSTLPSDNNSFFYPSASLSALVSEMLPMPNWVTLLKLRGGYAQVGNDVGPYQLAQYFSVAADWGENKRLYMGGTLRNANLKPEIATSTEVGFDLRLFNSRVGLEATAYRVQNENQILHIGLPVESGATSKLINAGLIESTGFEVGLNLTPIQTESFTWDMGFSLTRNRTKIVELAEGIEYFNFGEVQGAKFRTYIGGTLGDIFEEPLLTVKDQSSEYYGFPLLTGSGRYQSDSDPNNLVKIGNYNHDFVLGIQPTLSFKNFSLYANIEWRQGGEFYSESLMFMANNGQTEASLSGAPYDKNRGIEEQILENPDFYFGQWIGGRNAEYGGFEWPGNKPSGHDASFNAGVRQGTDAEGNVVYIENLGGPDTKWVNPYTAHRYDVREFPSRNIYDATYVKLRELSLTYSFEKNMISRLKLQGLSLSVVGNNVFQWVAAGIDIDPERAFKLSGSQWVQGYEYYNIAPWTRSLGFKLNIEF</sequence>
<dbReference type="EMBL" id="JAHVHU010000012">
    <property type="protein sequence ID" value="MBY5959157.1"/>
    <property type="molecule type" value="Genomic_DNA"/>
</dbReference>
<evidence type="ECO:0000256" key="4">
    <source>
        <dbReference type="ARBA" id="ARBA00022496"/>
    </source>
</evidence>
<dbReference type="InterPro" id="IPR000531">
    <property type="entry name" value="Beta-barrel_TonB"/>
</dbReference>
<dbReference type="AlphaFoldDB" id="A0A953L7W8"/>
<keyword evidence="8 13" id="KW-0798">TonB box</keyword>
<evidence type="ECO:0000256" key="8">
    <source>
        <dbReference type="ARBA" id="ARBA00023077"/>
    </source>
</evidence>
<dbReference type="InterPro" id="IPR036942">
    <property type="entry name" value="Beta-barrel_TonB_sf"/>
</dbReference>
<evidence type="ECO:0000256" key="10">
    <source>
        <dbReference type="ARBA" id="ARBA00023170"/>
    </source>
</evidence>
<dbReference type="InterPro" id="IPR037066">
    <property type="entry name" value="Plug_dom_sf"/>
</dbReference>
<dbReference type="NCBIfam" id="TIGR04056">
    <property type="entry name" value="OMP_RagA_SusC"/>
    <property type="match status" value="1"/>
</dbReference>
<evidence type="ECO:0000313" key="16">
    <source>
        <dbReference type="Proteomes" id="UP000753961"/>
    </source>
</evidence>
<dbReference type="Gene3D" id="3.55.50.30">
    <property type="match status" value="1"/>
</dbReference>
<keyword evidence="4" id="KW-0410">Iron transport</keyword>
<dbReference type="PANTHER" id="PTHR30069">
    <property type="entry name" value="TONB-DEPENDENT OUTER MEMBRANE RECEPTOR"/>
    <property type="match status" value="1"/>
</dbReference>
<evidence type="ECO:0000256" key="11">
    <source>
        <dbReference type="ARBA" id="ARBA00023237"/>
    </source>
</evidence>
<accession>A0A953L7W8</accession>
<name>A0A953L7W8_9BACT</name>
<dbReference type="InterPro" id="IPR023996">
    <property type="entry name" value="TonB-dep_OMP_SusC/RagA"/>
</dbReference>
<evidence type="ECO:0000256" key="7">
    <source>
        <dbReference type="ARBA" id="ARBA00023004"/>
    </source>
</evidence>
<dbReference type="NCBIfam" id="TIGR04057">
    <property type="entry name" value="SusC_RagA_signa"/>
    <property type="match status" value="1"/>
</dbReference>
<dbReference type="Pfam" id="PF13715">
    <property type="entry name" value="CarbopepD_reg_2"/>
    <property type="match status" value="1"/>
</dbReference>
<keyword evidence="5 12" id="KW-0812">Transmembrane</keyword>
<gene>
    <name evidence="15" type="ORF">KUV50_13475</name>
</gene>
<dbReference type="InterPro" id="IPR023997">
    <property type="entry name" value="TonB-dep_OMP_SusC/RagA_CS"/>
</dbReference>
<keyword evidence="4" id="KW-0406">Ion transport</keyword>
<dbReference type="RefSeq" id="WP_222580696.1">
    <property type="nucleotide sequence ID" value="NZ_JAHVHU010000012.1"/>
</dbReference>
<dbReference type="Proteomes" id="UP000753961">
    <property type="component" value="Unassembled WGS sequence"/>
</dbReference>
<comment type="similarity">
    <text evidence="12 13">Belongs to the TonB-dependent receptor family.</text>
</comment>
<feature type="domain" description="Secretin/TonB short N-terminal" evidence="14">
    <location>
        <begin position="58"/>
        <end position="110"/>
    </location>
</feature>
<keyword evidence="10" id="KW-0675">Receptor</keyword>
<evidence type="ECO:0000256" key="12">
    <source>
        <dbReference type="PROSITE-ProRule" id="PRU01360"/>
    </source>
</evidence>
<evidence type="ECO:0000256" key="5">
    <source>
        <dbReference type="ARBA" id="ARBA00022692"/>
    </source>
</evidence>
<keyword evidence="7" id="KW-0408">Iron</keyword>
<evidence type="ECO:0000256" key="6">
    <source>
        <dbReference type="ARBA" id="ARBA00022729"/>
    </source>
</evidence>